<comment type="caution">
    <text evidence="2">The sequence shown here is derived from an EMBL/GenBank/DDBJ whole genome shotgun (WGS) entry which is preliminary data.</text>
</comment>
<sequence length="289" mass="32438">MVNQPLVSIIIPAYRAENTIAFTVRSVLAQTYDHWQVAIGVDDQVDYLQLLAEQGINDPRLKQIFTGGIGSGEAIARNTAVSICDGEILANLDADDAFAPDRLEKLVPLAEKYGVAIDNTGVYNSELVLYKQPFPQRQELSFATAADILSPRIPFFPVFQRQFLGTGWTKVPFAADVLFNLELLSRTEKVAIHPDPLYRYYKRDNSITQSANAFETAEKAYLTILSLLDEGALTLTDTIRQAAHQEFSENLALNKVFRRYMKEGRCQNLEQFLDMTNNGQQIEFAAHPN</sequence>
<proteinExistence type="predicted"/>
<evidence type="ECO:0000259" key="1">
    <source>
        <dbReference type="Pfam" id="PF00535"/>
    </source>
</evidence>
<dbReference type="InterPro" id="IPR001173">
    <property type="entry name" value="Glyco_trans_2-like"/>
</dbReference>
<dbReference type="RefSeq" id="WP_194018467.1">
    <property type="nucleotide sequence ID" value="NZ_JADEVV010000001.1"/>
</dbReference>
<dbReference type="PANTHER" id="PTHR22916">
    <property type="entry name" value="GLYCOSYLTRANSFERASE"/>
    <property type="match status" value="1"/>
</dbReference>
<dbReference type="CDD" id="cd00761">
    <property type="entry name" value="Glyco_tranf_GTA_type"/>
    <property type="match status" value="1"/>
</dbReference>
<protein>
    <submittedName>
        <fullName evidence="2">Glycosyltransferase family 2 protein</fullName>
    </submittedName>
</protein>
<dbReference type="EMBL" id="JADEVV010000001">
    <property type="protein sequence ID" value="MBE9252262.1"/>
    <property type="molecule type" value="Genomic_DNA"/>
</dbReference>
<name>A0ABR9VLQ7_9SYNC</name>
<reference evidence="2 3" key="1">
    <citation type="submission" date="2020-10" db="EMBL/GenBank/DDBJ databases">
        <authorList>
            <person name="Castelo-Branco R."/>
            <person name="Eusebio N."/>
            <person name="Adriana R."/>
            <person name="Vieira A."/>
            <person name="Brugerolle De Fraissinette N."/>
            <person name="Rezende De Castro R."/>
            <person name="Schneider M.P."/>
            <person name="Vasconcelos V."/>
            <person name="Leao P.N."/>
        </authorList>
    </citation>
    <scope>NUCLEOTIDE SEQUENCE [LARGE SCALE GENOMIC DNA]</scope>
    <source>
        <strain evidence="2 3">LEGE 00031</strain>
    </source>
</reference>
<dbReference type="PANTHER" id="PTHR22916:SF3">
    <property type="entry name" value="UDP-GLCNAC:BETAGAL BETA-1,3-N-ACETYLGLUCOSAMINYLTRANSFERASE-LIKE PROTEIN 1"/>
    <property type="match status" value="1"/>
</dbReference>
<evidence type="ECO:0000313" key="2">
    <source>
        <dbReference type="EMBL" id="MBE9252262.1"/>
    </source>
</evidence>
<accession>A0ABR9VLQ7</accession>
<dbReference type="Pfam" id="PF00535">
    <property type="entry name" value="Glycos_transf_2"/>
    <property type="match status" value="1"/>
</dbReference>
<keyword evidence="3" id="KW-1185">Reference proteome</keyword>
<gene>
    <name evidence="2" type="ORF">IQ217_00010</name>
</gene>
<dbReference type="Proteomes" id="UP000658720">
    <property type="component" value="Unassembled WGS sequence"/>
</dbReference>
<organism evidence="2 3">
    <name type="scientific">Synechocystis salina LEGE 00031</name>
    <dbReference type="NCBI Taxonomy" id="1828736"/>
    <lineage>
        <taxon>Bacteria</taxon>
        <taxon>Bacillati</taxon>
        <taxon>Cyanobacteriota</taxon>
        <taxon>Cyanophyceae</taxon>
        <taxon>Synechococcales</taxon>
        <taxon>Merismopediaceae</taxon>
        <taxon>Synechocystis</taxon>
    </lineage>
</organism>
<dbReference type="Gene3D" id="3.90.550.10">
    <property type="entry name" value="Spore Coat Polysaccharide Biosynthesis Protein SpsA, Chain A"/>
    <property type="match status" value="1"/>
</dbReference>
<feature type="domain" description="Glycosyltransferase 2-like" evidence="1">
    <location>
        <begin position="8"/>
        <end position="153"/>
    </location>
</feature>
<evidence type="ECO:0000313" key="3">
    <source>
        <dbReference type="Proteomes" id="UP000658720"/>
    </source>
</evidence>
<dbReference type="SUPFAM" id="SSF53448">
    <property type="entry name" value="Nucleotide-diphospho-sugar transferases"/>
    <property type="match status" value="1"/>
</dbReference>
<dbReference type="InterPro" id="IPR029044">
    <property type="entry name" value="Nucleotide-diphossugar_trans"/>
</dbReference>